<evidence type="ECO:0000313" key="4">
    <source>
        <dbReference type="Proteomes" id="UP000077255"/>
    </source>
</evidence>
<keyword evidence="1" id="KW-0472">Membrane</keyword>
<feature type="transmembrane region" description="Helical" evidence="1">
    <location>
        <begin position="33"/>
        <end position="56"/>
    </location>
</feature>
<dbReference type="GO" id="GO:0080120">
    <property type="term" value="P:CAAX-box protein maturation"/>
    <property type="evidence" value="ECO:0007669"/>
    <property type="project" value="UniProtKB-ARBA"/>
</dbReference>
<dbReference type="InterPro" id="IPR003675">
    <property type="entry name" value="Rce1/LyrA-like_dom"/>
</dbReference>
<reference evidence="3 4" key="1">
    <citation type="submission" date="2016-02" db="EMBL/GenBank/DDBJ databases">
        <title>Complete genome sequencing and analysis of ATSB10, Dyella thiooxydans isolated from rhizosphere soil of sunflower (Helianthus annuus L.).</title>
        <authorList>
            <person name="Lee Y."/>
            <person name="Hwangbo K."/>
            <person name="Chung H."/>
            <person name="Yoo J."/>
            <person name="Kim K.Y."/>
            <person name="Sa T.M."/>
            <person name="Um Y."/>
            <person name="Madhaiyan M."/>
        </authorList>
    </citation>
    <scope>NUCLEOTIDE SEQUENCE [LARGE SCALE GENOMIC DNA]</scope>
    <source>
        <strain evidence="3 4">ATSB10</strain>
    </source>
</reference>
<dbReference type="STRING" id="445710.ATSB10_14440"/>
<dbReference type="Proteomes" id="UP000077255">
    <property type="component" value="Chromosome"/>
</dbReference>
<dbReference type="KEGG" id="dtx:ATSB10_14440"/>
<dbReference type="Pfam" id="PF02517">
    <property type="entry name" value="Rce1-like"/>
    <property type="match status" value="1"/>
</dbReference>
<proteinExistence type="predicted"/>
<accession>A0A160N0W8</accession>
<dbReference type="PATRIC" id="fig|445710.3.peg.1439"/>
<dbReference type="AlphaFoldDB" id="A0A160N0W8"/>
<dbReference type="EMBL" id="CP014841">
    <property type="protein sequence ID" value="AND68898.1"/>
    <property type="molecule type" value="Genomic_DNA"/>
</dbReference>
<evidence type="ECO:0000313" key="3">
    <source>
        <dbReference type="EMBL" id="AND68898.1"/>
    </source>
</evidence>
<keyword evidence="4" id="KW-1185">Reference proteome</keyword>
<feature type="domain" description="CAAX prenyl protease 2/Lysostaphin resistance protein A-like" evidence="2">
    <location>
        <begin position="78"/>
        <end position="173"/>
    </location>
</feature>
<sequence length="196" mass="21344">MWGAGVALLIAWFEPRRWHVPLGLRKHVDWRRIAAFGLLAGVAQLLLVKVALTPAIEHFTGQHRDLSMFDYLRGNWHALLALLPLIWISAGFCEEVVFRGIVLGRIRAAFGGSRAATAVAVAASCVVFGLAHGYQGLSGWILTGALGGILALVYVLSDYCLWYGVALHLVYDTLATVCITLGYDRVMAAWGAHLFG</sequence>
<feature type="transmembrane region" description="Helical" evidence="1">
    <location>
        <begin position="137"/>
        <end position="156"/>
    </location>
</feature>
<feature type="transmembrane region" description="Helical" evidence="1">
    <location>
        <begin position="109"/>
        <end position="131"/>
    </location>
</feature>
<dbReference type="GO" id="GO:0004175">
    <property type="term" value="F:endopeptidase activity"/>
    <property type="evidence" value="ECO:0007669"/>
    <property type="project" value="UniProtKB-ARBA"/>
</dbReference>
<protein>
    <recommendedName>
        <fullName evidence="2">CAAX prenyl protease 2/Lysostaphin resistance protein A-like domain-containing protein</fullName>
    </recommendedName>
</protein>
<evidence type="ECO:0000259" key="2">
    <source>
        <dbReference type="Pfam" id="PF02517"/>
    </source>
</evidence>
<feature type="transmembrane region" description="Helical" evidence="1">
    <location>
        <begin position="161"/>
        <end position="183"/>
    </location>
</feature>
<name>A0A160N0W8_9GAMM</name>
<feature type="transmembrane region" description="Helical" evidence="1">
    <location>
        <begin position="76"/>
        <end position="97"/>
    </location>
</feature>
<organism evidence="3 4">
    <name type="scientific">Dyella thiooxydans</name>
    <dbReference type="NCBI Taxonomy" id="445710"/>
    <lineage>
        <taxon>Bacteria</taxon>
        <taxon>Pseudomonadati</taxon>
        <taxon>Pseudomonadota</taxon>
        <taxon>Gammaproteobacteria</taxon>
        <taxon>Lysobacterales</taxon>
        <taxon>Rhodanobacteraceae</taxon>
        <taxon>Dyella</taxon>
    </lineage>
</organism>
<keyword evidence="1" id="KW-0812">Transmembrane</keyword>
<gene>
    <name evidence="3" type="ORF">ATSB10_14440</name>
</gene>
<evidence type="ECO:0000256" key="1">
    <source>
        <dbReference type="SAM" id="Phobius"/>
    </source>
</evidence>
<keyword evidence="1" id="KW-1133">Transmembrane helix</keyword>